<dbReference type="GO" id="GO:0043565">
    <property type="term" value="F:sequence-specific DNA binding"/>
    <property type="evidence" value="ECO:0007669"/>
    <property type="project" value="InterPro"/>
</dbReference>
<dbReference type="Proteomes" id="UP000250369">
    <property type="component" value="Unassembled WGS sequence"/>
</dbReference>
<dbReference type="Gene3D" id="1.10.10.60">
    <property type="entry name" value="Homeodomain-like"/>
    <property type="match status" value="2"/>
</dbReference>
<reference evidence="5 6" key="1">
    <citation type="journal article" date="2009" name="Int. J. Syst. Evol. Microbiol.">
        <title>Paenibacillus contaminans sp. nov., isolated from a contaminated laboratory plate.</title>
        <authorList>
            <person name="Chou J.H."/>
            <person name="Lee J.H."/>
            <person name="Lin M.C."/>
            <person name="Chang P.S."/>
            <person name="Arun A.B."/>
            <person name="Young C.C."/>
            <person name="Chen W.M."/>
        </authorList>
    </citation>
    <scope>NUCLEOTIDE SEQUENCE [LARGE SCALE GENOMIC DNA]</scope>
    <source>
        <strain evidence="5 6">CKOBP-6</strain>
    </source>
</reference>
<dbReference type="SUPFAM" id="SSF51215">
    <property type="entry name" value="Regulatory protein AraC"/>
    <property type="match status" value="1"/>
</dbReference>
<keyword evidence="1" id="KW-0805">Transcription regulation</keyword>
<feature type="domain" description="HTH araC/xylS-type" evidence="4">
    <location>
        <begin position="263"/>
        <end position="361"/>
    </location>
</feature>
<dbReference type="InterPro" id="IPR009057">
    <property type="entry name" value="Homeodomain-like_sf"/>
</dbReference>
<dbReference type="PANTHER" id="PTHR43280:SF28">
    <property type="entry name" value="HTH-TYPE TRANSCRIPTIONAL ACTIVATOR RHAS"/>
    <property type="match status" value="1"/>
</dbReference>
<evidence type="ECO:0000313" key="6">
    <source>
        <dbReference type="Proteomes" id="UP000250369"/>
    </source>
</evidence>
<organism evidence="5 6">
    <name type="scientific">Paenibacillus contaminans</name>
    <dbReference type="NCBI Taxonomy" id="450362"/>
    <lineage>
        <taxon>Bacteria</taxon>
        <taxon>Bacillati</taxon>
        <taxon>Bacillota</taxon>
        <taxon>Bacilli</taxon>
        <taxon>Bacillales</taxon>
        <taxon>Paenibacillaceae</taxon>
        <taxon>Paenibacillus</taxon>
    </lineage>
</organism>
<keyword evidence="3" id="KW-0804">Transcription</keyword>
<dbReference type="InterPro" id="IPR003313">
    <property type="entry name" value="AraC-bd"/>
</dbReference>
<dbReference type="InterPro" id="IPR014710">
    <property type="entry name" value="RmlC-like_jellyroll"/>
</dbReference>
<dbReference type="SMART" id="SM00342">
    <property type="entry name" value="HTH_ARAC"/>
    <property type="match status" value="1"/>
</dbReference>
<evidence type="ECO:0000256" key="1">
    <source>
        <dbReference type="ARBA" id="ARBA00023015"/>
    </source>
</evidence>
<proteinExistence type="predicted"/>
<dbReference type="PANTHER" id="PTHR43280">
    <property type="entry name" value="ARAC-FAMILY TRANSCRIPTIONAL REGULATOR"/>
    <property type="match status" value="1"/>
</dbReference>
<keyword evidence="2" id="KW-0238">DNA-binding</keyword>
<dbReference type="Pfam" id="PF02311">
    <property type="entry name" value="AraC_binding"/>
    <property type="match status" value="1"/>
</dbReference>
<dbReference type="InterPro" id="IPR018060">
    <property type="entry name" value="HTH_AraC"/>
</dbReference>
<sequence length="368" mass="42716">MIQVADHCLSICSAPFRRLPGIVHIGVSYRNKSLESRSYCRGIGPFYRSLSRRGSSSTIRISLAIRRESQMILYPKERYLEGEGFPFACFPMQTLPERKPTPHAHDFVELVYVAEGAGEHLYKGHAFPVSKGDIFVIPPYAVHDYRVVGGLPMEIYNVLFLPSFLQSELHVLSEVTPFVNFFYVEPFMRQNPDFESHMKLTLPEAREIRQRLDRLVAEYEQKALGYRISVKAQLIDLLVWLSRRYEERVVQTLFQSNESTAIRRVCEFLELHYAEPIRLEQVCQMCGMSQTSFTEKFKQTVGQTFTEYRSEVRIHASLKLLRETDDKIICIAESVGIGDLSHYNKLFKKRMGMSPREYRNKYRSGGRL</sequence>
<dbReference type="PROSITE" id="PS01124">
    <property type="entry name" value="HTH_ARAC_FAMILY_2"/>
    <property type="match status" value="1"/>
</dbReference>
<evidence type="ECO:0000259" key="4">
    <source>
        <dbReference type="PROSITE" id="PS01124"/>
    </source>
</evidence>
<dbReference type="EMBL" id="QMFB01000006">
    <property type="protein sequence ID" value="RAV20916.1"/>
    <property type="molecule type" value="Genomic_DNA"/>
</dbReference>
<keyword evidence="6" id="KW-1185">Reference proteome</keyword>
<name>A0A329MNP0_9BACL</name>
<dbReference type="Pfam" id="PF12833">
    <property type="entry name" value="HTH_18"/>
    <property type="match status" value="1"/>
</dbReference>
<evidence type="ECO:0000256" key="2">
    <source>
        <dbReference type="ARBA" id="ARBA00023125"/>
    </source>
</evidence>
<dbReference type="Gene3D" id="2.60.120.10">
    <property type="entry name" value="Jelly Rolls"/>
    <property type="match status" value="1"/>
</dbReference>
<dbReference type="PROSITE" id="PS00041">
    <property type="entry name" value="HTH_ARAC_FAMILY_1"/>
    <property type="match status" value="1"/>
</dbReference>
<dbReference type="InterPro" id="IPR018062">
    <property type="entry name" value="HTH_AraC-typ_CS"/>
</dbReference>
<protein>
    <recommendedName>
        <fullName evidence="4">HTH araC/xylS-type domain-containing protein</fullName>
    </recommendedName>
</protein>
<dbReference type="GO" id="GO:0003700">
    <property type="term" value="F:DNA-binding transcription factor activity"/>
    <property type="evidence" value="ECO:0007669"/>
    <property type="project" value="InterPro"/>
</dbReference>
<comment type="caution">
    <text evidence="5">The sequence shown here is derived from an EMBL/GenBank/DDBJ whole genome shotgun (WGS) entry which is preliminary data.</text>
</comment>
<gene>
    <name evidence="5" type="ORF">DQG23_12555</name>
</gene>
<evidence type="ECO:0000313" key="5">
    <source>
        <dbReference type="EMBL" id="RAV20916.1"/>
    </source>
</evidence>
<dbReference type="AlphaFoldDB" id="A0A329MNP0"/>
<dbReference type="InterPro" id="IPR037923">
    <property type="entry name" value="HTH-like"/>
</dbReference>
<accession>A0A329MNP0</accession>
<dbReference type="SUPFAM" id="SSF46689">
    <property type="entry name" value="Homeodomain-like"/>
    <property type="match status" value="2"/>
</dbReference>
<evidence type="ECO:0000256" key="3">
    <source>
        <dbReference type="ARBA" id="ARBA00023163"/>
    </source>
</evidence>